<gene>
    <name evidence="3" type="ORF">GCM10022281_11240</name>
</gene>
<feature type="region of interest" description="Disordered" evidence="1">
    <location>
        <begin position="21"/>
        <end position="48"/>
    </location>
</feature>
<evidence type="ECO:0000313" key="3">
    <source>
        <dbReference type="EMBL" id="GAA4033213.1"/>
    </source>
</evidence>
<dbReference type="Proteomes" id="UP001424459">
    <property type="component" value="Unassembled WGS sequence"/>
</dbReference>
<reference evidence="4" key="1">
    <citation type="journal article" date="2019" name="Int. J. Syst. Evol. Microbiol.">
        <title>The Global Catalogue of Microorganisms (GCM) 10K type strain sequencing project: providing services to taxonomists for standard genome sequencing and annotation.</title>
        <authorList>
            <consortium name="The Broad Institute Genomics Platform"/>
            <consortium name="The Broad Institute Genome Sequencing Center for Infectious Disease"/>
            <person name="Wu L."/>
            <person name="Ma J."/>
        </authorList>
    </citation>
    <scope>NUCLEOTIDE SEQUENCE [LARGE SCALE GENOMIC DNA]</scope>
    <source>
        <strain evidence="4">JCM 17564</strain>
    </source>
</reference>
<dbReference type="SUPFAM" id="SSF52833">
    <property type="entry name" value="Thioredoxin-like"/>
    <property type="match status" value="1"/>
</dbReference>
<dbReference type="CDD" id="cd02966">
    <property type="entry name" value="TlpA_like_family"/>
    <property type="match status" value="1"/>
</dbReference>
<dbReference type="Gene3D" id="3.40.30.10">
    <property type="entry name" value="Glutaredoxin"/>
    <property type="match status" value="1"/>
</dbReference>
<dbReference type="Pfam" id="PF08534">
    <property type="entry name" value="Redoxin"/>
    <property type="match status" value="1"/>
</dbReference>
<dbReference type="RefSeq" id="WP_344696052.1">
    <property type="nucleotide sequence ID" value="NZ_BAABBR010000001.1"/>
</dbReference>
<dbReference type="InterPro" id="IPR050553">
    <property type="entry name" value="Thioredoxin_ResA/DsbE_sf"/>
</dbReference>
<organism evidence="3 4">
    <name type="scientific">Sphingomonas rosea</name>
    <dbReference type="NCBI Taxonomy" id="335605"/>
    <lineage>
        <taxon>Bacteria</taxon>
        <taxon>Pseudomonadati</taxon>
        <taxon>Pseudomonadota</taxon>
        <taxon>Alphaproteobacteria</taxon>
        <taxon>Sphingomonadales</taxon>
        <taxon>Sphingomonadaceae</taxon>
        <taxon>Sphingomonas</taxon>
    </lineage>
</organism>
<accession>A0ABP7TYN5</accession>
<evidence type="ECO:0000313" key="4">
    <source>
        <dbReference type="Proteomes" id="UP001424459"/>
    </source>
</evidence>
<dbReference type="PANTHER" id="PTHR42852">
    <property type="entry name" value="THIOL:DISULFIDE INTERCHANGE PROTEIN DSBE"/>
    <property type="match status" value="1"/>
</dbReference>
<comment type="caution">
    <text evidence="3">The sequence shown here is derived from an EMBL/GenBank/DDBJ whole genome shotgun (WGS) entry which is preliminary data.</text>
</comment>
<dbReference type="PROSITE" id="PS51257">
    <property type="entry name" value="PROKAR_LIPOPROTEIN"/>
    <property type="match status" value="1"/>
</dbReference>
<dbReference type="PANTHER" id="PTHR42852:SF17">
    <property type="entry name" value="THIOREDOXIN-LIKE PROTEIN HI_1115"/>
    <property type="match status" value="1"/>
</dbReference>
<dbReference type="EMBL" id="BAABBR010000001">
    <property type="protein sequence ID" value="GAA4033213.1"/>
    <property type="molecule type" value="Genomic_DNA"/>
</dbReference>
<dbReference type="PROSITE" id="PS51352">
    <property type="entry name" value="THIOREDOXIN_2"/>
    <property type="match status" value="1"/>
</dbReference>
<dbReference type="InterPro" id="IPR013740">
    <property type="entry name" value="Redoxin"/>
</dbReference>
<name>A0ABP7TYN5_9SPHN</name>
<evidence type="ECO:0000259" key="2">
    <source>
        <dbReference type="PROSITE" id="PS51352"/>
    </source>
</evidence>
<dbReference type="InterPro" id="IPR013766">
    <property type="entry name" value="Thioredoxin_domain"/>
</dbReference>
<sequence>MRVLFLAAACVAALLTGGCDKQSPGQSQANEGVAAASSGGPGLDRSQAGKAMPDVAILDGDGEQTSLSAIAGGKPLLVNLWATWCAPCIKELPTLDKLAAKGGVPQVIALSQDMQPQPTVAAFLDERKIGLETYQDKEMAVSSALGVQILPTTILYGSDGKEIWRYSGDLDWTGAEAAKILALAK</sequence>
<feature type="domain" description="Thioredoxin" evidence="2">
    <location>
        <begin position="46"/>
        <end position="185"/>
    </location>
</feature>
<keyword evidence="4" id="KW-1185">Reference proteome</keyword>
<proteinExistence type="predicted"/>
<dbReference type="InterPro" id="IPR036249">
    <property type="entry name" value="Thioredoxin-like_sf"/>
</dbReference>
<evidence type="ECO:0000256" key="1">
    <source>
        <dbReference type="SAM" id="MobiDB-lite"/>
    </source>
</evidence>
<protein>
    <recommendedName>
        <fullName evidence="2">Thioredoxin domain-containing protein</fullName>
    </recommendedName>
</protein>